<organism evidence="2 3">
    <name type="scientific">Desulfocicer vacuolatum DSM 3385</name>
    <dbReference type="NCBI Taxonomy" id="1121400"/>
    <lineage>
        <taxon>Bacteria</taxon>
        <taxon>Pseudomonadati</taxon>
        <taxon>Thermodesulfobacteriota</taxon>
        <taxon>Desulfobacteria</taxon>
        <taxon>Desulfobacterales</taxon>
        <taxon>Desulfobacteraceae</taxon>
        <taxon>Desulfocicer</taxon>
    </lineage>
</organism>
<keyword evidence="3" id="KW-1185">Reference proteome</keyword>
<dbReference type="AlphaFoldDB" id="A0A1W2ASQ9"/>
<accession>A0A1W2ASQ9</accession>
<dbReference type="InterPro" id="IPR012547">
    <property type="entry name" value="PDDEXK_9"/>
</dbReference>
<dbReference type="Gene3D" id="3.40.50.300">
    <property type="entry name" value="P-loop containing nucleotide triphosphate hydrolases"/>
    <property type="match status" value="1"/>
</dbReference>
<dbReference type="InterPro" id="IPR018631">
    <property type="entry name" value="AAA-ATPase-like_dom"/>
</dbReference>
<dbReference type="Pfam" id="PF08011">
    <property type="entry name" value="PDDEXK_9"/>
    <property type="match status" value="1"/>
</dbReference>
<dbReference type="PANTHER" id="PTHR34825:SF1">
    <property type="entry name" value="AAA-ATPASE-LIKE DOMAIN-CONTAINING PROTEIN"/>
    <property type="match status" value="1"/>
</dbReference>
<dbReference type="RefSeq" id="WP_084067980.1">
    <property type="nucleotide sequence ID" value="NZ_FWXY01000006.1"/>
</dbReference>
<dbReference type="SUPFAM" id="SSF52540">
    <property type="entry name" value="P-loop containing nucleoside triphosphate hydrolases"/>
    <property type="match status" value="1"/>
</dbReference>
<reference evidence="2 3" key="1">
    <citation type="submission" date="2017-04" db="EMBL/GenBank/DDBJ databases">
        <authorList>
            <person name="Afonso C.L."/>
            <person name="Miller P.J."/>
            <person name="Scott M.A."/>
            <person name="Spackman E."/>
            <person name="Goraichik I."/>
            <person name="Dimitrov K.M."/>
            <person name="Suarez D.L."/>
            <person name="Swayne D.E."/>
        </authorList>
    </citation>
    <scope>NUCLEOTIDE SEQUENCE [LARGE SCALE GENOMIC DNA]</scope>
    <source>
        <strain evidence="2 3">DSM 3385</strain>
    </source>
</reference>
<dbReference type="STRING" id="1121400.SAMN02746065_10675"/>
<evidence type="ECO:0000259" key="1">
    <source>
        <dbReference type="Pfam" id="PF09820"/>
    </source>
</evidence>
<name>A0A1W2ASQ9_9BACT</name>
<sequence length="516" mass="59728">MKKLPIGVQTFSKLREGGYCYVDKTELIYQLTHRAGDYYFLARPRRFGKSLLVSTLKAAFSGQKTLFKGLYLENNWDWDIKYPVIDISFGRGIVESRAILEQRIKTMLEEHAHAFGIELRNENLADRFAELIQKLEQKYQHRVVILVDEYDKPILDNIDTPDIAMEIREGLKNFYSVIKDRDAHIRFALLTGVSKFSKVSIFSGLNNLNDISLEKRYATLCGYTTDEIKQIFADYLNDVDFKTLGNWYDGYNFMGEHVYNPYNVLLYLDNRTFRNYWFETGSPSFLVKLIQKRQYAAPQLEQVKISERMLSSFDIDHIEIETLLFQTGYLTIKKVTQQGPRRIFQLTYPNLEVKMSLAESLLTGFVRHPLEQEQNLSATYKALQQGDMNALKSVFHAFFASIPHDWYRKNQLAGYEGYYASIFYCYFTALGLAVTAEDTTNKGQIDLAVRLDNNIYVMEFKVIGKTGDAGSALKQIKDKNYHDKFLGTGVVIYIVGVAFNKEDRNIAGFEWEQISH</sequence>
<evidence type="ECO:0000313" key="2">
    <source>
        <dbReference type="EMBL" id="SMC63779.1"/>
    </source>
</evidence>
<dbReference type="InterPro" id="IPR027417">
    <property type="entry name" value="P-loop_NTPase"/>
</dbReference>
<feature type="domain" description="AAA-ATPase-like" evidence="1">
    <location>
        <begin position="5"/>
        <end position="202"/>
    </location>
</feature>
<gene>
    <name evidence="2" type="ORF">SAMN02746065_10675</name>
</gene>
<dbReference type="Pfam" id="PF09820">
    <property type="entry name" value="AAA-ATPase_like"/>
    <property type="match status" value="1"/>
</dbReference>
<dbReference type="OrthoDB" id="9808684at2"/>
<evidence type="ECO:0000313" key="3">
    <source>
        <dbReference type="Proteomes" id="UP000192418"/>
    </source>
</evidence>
<dbReference type="PANTHER" id="PTHR34825">
    <property type="entry name" value="CONSERVED PROTEIN, WITH A WEAK D-GALACTARATE DEHYDRATASE/ALTRONATE HYDROLASE DOMAIN"/>
    <property type="match status" value="1"/>
</dbReference>
<proteinExistence type="predicted"/>
<dbReference type="Proteomes" id="UP000192418">
    <property type="component" value="Unassembled WGS sequence"/>
</dbReference>
<dbReference type="EMBL" id="FWXY01000006">
    <property type="protein sequence ID" value="SMC63779.1"/>
    <property type="molecule type" value="Genomic_DNA"/>
</dbReference>
<protein>
    <submittedName>
        <fullName evidence="2">PD-(D/E)XK nuclease superfamily protein</fullName>
    </submittedName>
</protein>